<dbReference type="InterPro" id="IPR056019">
    <property type="entry name" value="DUF7598"/>
</dbReference>
<feature type="transmembrane region" description="Helical" evidence="2">
    <location>
        <begin position="686"/>
        <end position="707"/>
    </location>
</feature>
<evidence type="ECO:0000256" key="1">
    <source>
        <dbReference type="SAM" id="MobiDB-lite"/>
    </source>
</evidence>
<dbReference type="Pfam" id="PF10281">
    <property type="entry name" value="Ish1"/>
    <property type="match status" value="4"/>
</dbReference>
<evidence type="ECO:0000313" key="5">
    <source>
        <dbReference type="Proteomes" id="UP000310158"/>
    </source>
</evidence>
<dbReference type="Pfam" id="PF24535">
    <property type="entry name" value="DUF7598"/>
    <property type="match status" value="1"/>
</dbReference>
<dbReference type="AlphaFoldDB" id="A0A4S4LUP8"/>
<evidence type="ECO:0000313" key="4">
    <source>
        <dbReference type="EMBL" id="THH16226.1"/>
    </source>
</evidence>
<keyword evidence="2" id="KW-0472">Membrane</keyword>
<evidence type="ECO:0000256" key="2">
    <source>
        <dbReference type="SAM" id="Phobius"/>
    </source>
</evidence>
<protein>
    <recommendedName>
        <fullName evidence="3">DUF7598 domain-containing protein</fullName>
    </recommendedName>
</protein>
<keyword evidence="2" id="KW-1133">Transmembrane helix</keyword>
<comment type="caution">
    <text evidence="4">The sequence shown here is derived from an EMBL/GenBank/DDBJ whole genome shotgun (WGS) entry which is preliminary data.</text>
</comment>
<feature type="compositionally biased region" description="Polar residues" evidence="1">
    <location>
        <begin position="874"/>
        <end position="885"/>
    </location>
</feature>
<feature type="region of interest" description="Disordered" evidence="1">
    <location>
        <begin position="816"/>
        <end position="885"/>
    </location>
</feature>
<feature type="domain" description="DUF7598" evidence="3">
    <location>
        <begin position="687"/>
        <end position="747"/>
    </location>
</feature>
<sequence length="885" mass="98504">MARGWRCLSHDGDDTPDDEGRTRRHGGTRDSRRYNNCSSPPAPLVLSIIPNDVHDMNLSLLLLFVLGAQASWFGSDTPAYQTWDTAQLTTWLKEHNIPVPSGASTQQQLLDAVKSNWAAAQQYRADQYYAAQQSFQNLKDSAFDTWDESTLRQFLLDHGVVAPSGPREELVQLAKQKYREYQRTASSLSYQASTGIFGWPSYHASQSISSVIAQATAEVGRKLDESKDYVYSTWDENQLRSFLEERGLLKTRQQASRPEMLQMVHGYYVKVADPVYEAWSDSYIHDWLVEHQIYPYTSTVPPRDTLIERMRQYYYNITQKVWNTWTDFQLKQWLVDHGIVKSEAQINRDKLEKLVADNYAHAEDTVWGAWRDSDIREWLVENNHVKSREKADKMTRKELVTLINSKYNDASARTAAYLAWPDARLRAFLREHGLSEEALPTSRPGLLQEARIRYTQASTRSEAVFQRICDLLNSGIEIAEEKLHAVLDILTGLGERAMESAAENKEWVAEKVHLAKGSAESASAEATGKARKARRQLTSLSVLLTLFKNETLNTFSASPLPRGLSLSFSSLSFSGARVDLLDRLYLHRLCELVYDFFNNLGVSGRLWTTIAGADVFISLNVVRALSIVACVLVFASSIVTMVHDVEAVNRFIAAGKGSGSGSSSGNGTDLLDCDYIACAPSILRSAWFGTHARAPFCLVVITIVLVLSEIGWPARFFDRYFPVLGSDFGLGALGVIQCLIGAAVLSHHVDDFALVSAFFLFALGCLNVLLGLVFRQHAKAKRSVTSWREQAKGVLPSNVSVNVQRAASAASAASTLFGPNDSEEKGRKADRDRDRWAGYGFGRQGEKKAGLKGFLISKPVESLPRYAPPPRRASTPSVGSGPTAV</sequence>
<feature type="transmembrane region" description="Helical" evidence="2">
    <location>
        <begin position="752"/>
        <end position="774"/>
    </location>
</feature>
<keyword evidence="2" id="KW-0812">Transmembrane</keyword>
<dbReference type="EMBL" id="SGPL01000168">
    <property type="protein sequence ID" value="THH16226.1"/>
    <property type="molecule type" value="Genomic_DNA"/>
</dbReference>
<feature type="compositionally biased region" description="Basic and acidic residues" evidence="1">
    <location>
        <begin position="8"/>
        <end position="33"/>
    </location>
</feature>
<dbReference type="InterPro" id="IPR018803">
    <property type="entry name" value="Ish1/Msc1-like"/>
</dbReference>
<name>A0A4S4LUP8_9AGAM</name>
<dbReference type="OrthoDB" id="2527403at2759"/>
<accession>A0A4S4LUP8</accession>
<reference evidence="4 5" key="1">
    <citation type="submission" date="2019-02" db="EMBL/GenBank/DDBJ databases">
        <title>Genome sequencing of the rare red list fungi Bondarzewia mesenterica.</title>
        <authorList>
            <person name="Buettner E."/>
            <person name="Kellner H."/>
        </authorList>
    </citation>
    <scope>NUCLEOTIDE SEQUENCE [LARGE SCALE GENOMIC DNA]</scope>
    <source>
        <strain evidence="4 5">DSM 108281</strain>
    </source>
</reference>
<keyword evidence="5" id="KW-1185">Reference proteome</keyword>
<proteinExistence type="predicted"/>
<organism evidence="4 5">
    <name type="scientific">Bondarzewia mesenterica</name>
    <dbReference type="NCBI Taxonomy" id="1095465"/>
    <lineage>
        <taxon>Eukaryota</taxon>
        <taxon>Fungi</taxon>
        <taxon>Dikarya</taxon>
        <taxon>Basidiomycota</taxon>
        <taxon>Agaricomycotina</taxon>
        <taxon>Agaricomycetes</taxon>
        <taxon>Russulales</taxon>
        <taxon>Bondarzewiaceae</taxon>
        <taxon>Bondarzewia</taxon>
    </lineage>
</organism>
<feature type="compositionally biased region" description="Basic and acidic residues" evidence="1">
    <location>
        <begin position="822"/>
        <end position="836"/>
    </location>
</feature>
<evidence type="ECO:0000259" key="3">
    <source>
        <dbReference type="Pfam" id="PF24535"/>
    </source>
</evidence>
<gene>
    <name evidence="4" type="ORF">EW146_g4375</name>
</gene>
<dbReference type="Proteomes" id="UP000310158">
    <property type="component" value="Unassembled WGS sequence"/>
</dbReference>
<feature type="region of interest" description="Disordered" evidence="1">
    <location>
        <begin position="1"/>
        <end position="36"/>
    </location>
</feature>
<feature type="transmembrane region" description="Helical" evidence="2">
    <location>
        <begin position="728"/>
        <end position="746"/>
    </location>
</feature>